<accession>A0AAN7BXK6</accession>
<dbReference type="EMBL" id="MU865292">
    <property type="protein sequence ID" value="KAK4231508.1"/>
    <property type="molecule type" value="Genomic_DNA"/>
</dbReference>
<evidence type="ECO:0000313" key="4">
    <source>
        <dbReference type="Proteomes" id="UP001301958"/>
    </source>
</evidence>
<evidence type="ECO:0000256" key="1">
    <source>
        <dbReference type="SAM" id="MobiDB-lite"/>
    </source>
</evidence>
<feature type="region of interest" description="Disordered" evidence="1">
    <location>
        <begin position="86"/>
        <end position="108"/>
    </location>
</feature>
<reference evidence="3" key="1">
    <citation type="journal article" date="2023" name="Mol. Phylogenet. Evol.">
        <title>Genome-scale phylogeny and comparative genomics of the fungal order Sordariales.</title>
        <authorList>
            <person name="Hensen N."/>
            <person name="Bonometti L."/>
            <person name="Westerberg I."/>
            <person name="Brannstrom I.O."/>
            <person name="Guillou S."/>
            <person name="Cros-Aarteil S."/>
            <person name="Calhoun S."/>
            <person name="Haridas S."/>
            <person name="Kuo A."/>
            <person name="Mondo S."/>
            <person name="Pangilinan J."/>
            <person name="Riley R."/>
            <person name="LaButti K."/>
            <person name="Andreopoulos B."/>
            <person name="Lipzen A."/>
            <person name="Chen C."/>
            <person name="Yan M."/>
            <person name="Daum C."/>
            <person name="Ng V."/>
            <person name="Clum A."/>
            <person name="Steindorff A."/>
            <person name="Ohm R.A."/>
            <person name="Martin F."/>
            <person name="Silar P."/>
            <person name="Natvig D.O."/>
            <person name="Lalanne C."/>
            <person name="Gautier V."/>
            <person name="Ament-Velasquez S.L."/>
            <person name="Kruys A."/>
            <person name="Hutchinson M.I."/>
            <person name="Powell A.J."/>
            <person name="Barry K."/>
            <person name="Miller A.N."/>
            <person name="Grigoriev I.V."/>
            <person name="Debuchy R."/>
            <person name="Gladieux P."/>
            <person name="Hiltunen Thoren M."/>
            <person name="Johannesson H."/>
        </authorList>
    </citation>
    <scope>NUCLEOTIDE SEQUENCE</scope>
    <source>
        <strain evidence="3">CBS 990.96</strain>
    </source>
</reference>
<keyword evidence="2" id="KW-0812">Transmembrane</keyword>
<organism evidence="3 4">
    <name type="scientific">Podospora fimiseda</name>
    <dbReference type="NCBI Taxonomy" id="252190"/>
    <lineage>
        <taxon>Eukaryota</taxon>
        <taxon>Fungi</taxon>
        <taxon>Dikarya</taxon>
        <taxon>Ascomycota</taxon>
        <taxon>Pezizomycotina</taxon>
        <taxon>Sordariomycetes</taxon>
        <taxon>Sordariomycetidae</taxon>
        <taxon>Sordariales</taxon>
        <taxon>Podosporaceae</taxon>
        <taxon>Podospora</taxon>
    </lineage>
</organism>
<proteinExistence type="predicted"/>
<comment type="caution">
    <text evidence="3">The sequence shown here is derived from an EMBL/GenBank/DDBJ whole genome shotgun (WGS) entry which is preliminary data.</text>
</comment>
<name>A0AAN7BXK6_9PEZI</name>
<gene>
    <name evidence="3" type="ORF">QBC38DRAFT_439908</name>
</gene>
<dbReference type="AlphaFoldDB" id="A0AAN7BXK6"/>
<keyword evidence="4" id="KW-1185">Reference proteome</keyword>
<keyword evidence="2" id="KW-0472">Membrane</keyword>
<reference evidence="3" key="2">
    <citation type="submission" date="2023-05" db="EMBL/GenBank/DDBJ databases">
        <authorList>
            <consortium name="Lawrence Berkeley National Laboratory"/>
            <person name="Steindorff A."/>
            <person name="Hensen N."/>
            <person name="Bonometti L."/>
            <person name="Westerberg I."/>
            <person name="Brannstrom I.O."/>
            <person name="Guillou S."/>
            <person name="Cros-Aarteil S."/>
            <person name="Calhoun S."/>
            <person name="Haridas S."/>
            <person name="Kuo A."/>
            <person name="Mondo S."/>
            <person name="Pangilinan J."/>
            <person name="Riley R."/>
            <person name="Labutti K."/>
            <person name="Andreopoulos B."/>
            <person name="Lipzen A."/>
            <person name="Chen C."/>
            <person name="Yanf M."/>
            <person name="Daum C."/>
            <person name="Ng V."/>
            <person name="Clum A."/>
            <person name="Ohm R."/>
            <person name="Martin F."/>
            <person name="Silar P."/>
            <person name="Natvig D."/>
            <person name="Lalanne C."/>
            <person name="Gautier V."/>
            <person name="Ament-Velasquez S.L."/>
            <person name="Kruys A."/>
            <person name="Hutchinson M.I."/>
            <person name="Powell A.J."/>
            <person name="Barry K."/>
            <person name="Miller A.N."/>
            <person name="Grigoriev I.V."/>
            <person name="Debuchy R."/>
            <person name="Gladieux P."/>
            <person name="Thoren M.H."/>
            <person name="Johannesson H."/>
        </authorList>
    </citation>
    <scope>NUCLEOTIDE SEQUENCE</scope>
    <source>
        <strain evidence="3">CBS 990.96</strain>
    </source>
</reference>
<evidence type="ECO:0000313" key="3">
    <source>
        <dbReference type="EMBL" id="KAK4231508.1"/>
    </source>
</evidence>
<feature type="transmembrane region" description="Helical" evidence="2">
    <location>
        <begin position="30"/>
        <end position="52"/>
    </location>
</feature>
<protein>
    <submittedName>
        <fullName evidence="3">Uncharacterized protein</fullName>
    </submittedName>
</protein>
<keyword evidence="2" id="KW-1133">Transmembrane helix</keyword>
<feature type="compositionally biased region" description="Acidic residues" evidence="1">
    <location>
        <begin position="99"/>
        <end position="108"/>
    </location>
</feature>
<evidence type="ECO:0000256" key="2">
    <source>
        <dbReference type="SAM" id="Phobius"/>
    </source>
</evidence>
<sequence length="122" mass="13725">MAPLPLQPRQQIKVPDCGATWNCMNSGTRFGIIFTAIIVAIGLLGAYYWIIVRPNLKIIKEMKKENGDGSESDGSSSQKRIKFCFGKGKKKREETSSSSEEEEDEEEIAQVCFCCCFFVMKK</sequence>
<dbReference type="Proteomes" id="UP001301958">
    <property type="component" value="Unassembled WGS sequence"/>
</dbReference>